<evidence type="ECO:0000259" key="1">
    <source>
        <dbReference type="PROSITE" id="PS51725"/>
    </source>
</evidence>
<proteinExistence type="predicted"/>
<feature type="domain" description="ABM" evidence="1">
    <location>
        <begin position="50"/>
        <end position="146"/>
    </location>
</feature>
<name>A0A9X2XBH1_9HYPH</name>
<protein>
    <submittedName>
        <fullName evidence="2">Antibiotic biosynthesis monooxygenase</fullName>
    </submittedName>
</protein>
<gene>
    <name evidence="2" type="ORF">NYR54_17745</name>
</gene>
<dbReference type="SUPFAM" id="SSF54909">
    <property type="entry name" value="Dimeric alpha+beta barrel"/>
    <property type="match status" value="1"/>
</dbReference>
<dbReference type="InterPro" id="IPR011008">
    <property type="entry name" value="Dimeric_a/b-barrel"/>
</dbReference>
<reference evidence="2" key="1">
    <citation type="submission" date="2022-08" db="EMBL/GenBank/DDBJ databases">
        <title>Chelativorans sichuanense sp. nov., a paraffin oil-degrading bacterium isolated from a mixture of oil-based drill cuttings and paddy soil.</title>
        <authorList>
            <person name="Yu J."/>
            <person name="Liu H."/>
            <person name="Chen Q."/>
        </authorList>
    </citation>
    <scope>NUCLEOTIDE SEQUENCE</scope>
    <source>
        <strain evidence="2">SCAU 2101</strain>
    </source>
</reference>
<organism evidence="2 3">
    <name type="scientific">Chelativorans petroleitrophicus</name>
    <dbReference type="NCBI Taxonomy" id="2975484"/>
    <lineage>
        <taxon>Bacteria</taxon>
        <taxon>Pseudomonadati</taxon>
        <taxon>Pseudomonadota</taxon>
        <taxon>Alphaproteobacteria</taxon>
        <taxon>Hyphomicrobiales</taxon>
        <taxon>Phyllobacteriaceae</taxon>
        <taxon>Chelativorans</taxon>
    </lineage>
</organism>
<keyword evidence="2" id="KW-0503">Monooxygenase</keyword>
<accession>A0A9X2XBH1</accession>
<dbReference type="Gene3D" id="3.30.70.100">
    <property type="match status" value="1"/>
</dbReference>
<keyword evidence="2" id="KW-0560">Oxidoreductase</keyword>
<dbReference type="GO" id="GO:0004497">
    <property type="term" value="F:monooxygenase activity"/>
    <property type="evidence" value="ECO:0007669"/>
    <property type="project" value="UniProtKB-KW"/>
</dbReference>
<keyword evidence="3" id="KW-1185">Reference proteome</keyword>
<dbReference type="Proteomes" id="UP001149009">
    <property type="component" value="Unassembled WGS sequence"/>
</dbReference>
<evidence type="ECO:0000313" key="2">
    <source>
        <dbReference type="EMBL" id="MCT8992109.1"/>
    </source>
</evidence>
<dbReference type="AlphaFoldDB" id="A0A9X2XBH1"/>
<evidence type="ECO:0000313" key="3">
    <source>
        <dbReference type="Proteomes" id="UP001149009"/>
    </source>
</evidence>
<dbReference type="EMBL" id="JAODNV010000025">
    <property type="protein sequence ID" value="MCT8992109.1"/>
    <property type="molecule type" value="Genomic_DNA"/>
</dbReference>
<comment type="caution">
    <text evidence="2">The sequence shown here is derived from an EMBL/GenBank/DDBJ whole genome shotgun (WGS) entry which is preliminary data.</text>
</comment>
<dbReference type="PROSITE" id="PS51725">
    <property type="entry name" value="ABM"/>
    <property type="match status" value="1"/>
</dbReference>
<sequence length="146" mass="16395">MKGVKREHYHREDGACHISRPLLVMSCATTVSKEMMMTGKATINPQEGRLTLINVYEVEPETQAALVKALTDATKSTIRHQPGFISVSIHSSFDGRKVVNYAQWASKEHFEDFMKKPETQDQLKQFAGLAKSVAPSLYRVDEVIAE</sequence>
<dbReference type="InterPro" id="IPR007138">
    <property type="entry name" value="ABM_dom"/>
</dbReference>
<dbReference type="Pfam" id="PF03992">
    <property type="entry name" value="ABM"/>
    <property type="match status" value="1"/>
</dbReference>
<dbReference type="RefSeq" id="WP_261517062.1">
    <property type="nucleotide sequence ID" value="NZ_JAODNV010000025.1"/>
</dbReference>